<accession>A0A917SK47</accession>
<proteinExistence type="inferred from homology"/>
<comment type="similarity">
    <text evidence="2">Belongs to the UPF0126 family.</text>
</comment>
<feature type="domain" description="Glycine transporter" evidence="8">
    <location>
        <begin position="9"/>
        <end position="82"/>
    </location>
</feature>
<evidence type="ECO:0000256" key="2">
    <source>
        <dbReference type="ARBA" id="ARBA00008193"/>
    </source>
</evidence>
<dbReference type="Pfam" id="PF03458">
    <property type="entry name" value="Gly_transporter"/>
    <property type="match status" value="2"/>
</dbReference>
<dbReference type="InterPro" id="IPR005115">
    <property type="entry name" value="Gly_transporter"/>
</dbReference>
<evidence type="ECO:0000313" key="9">
    <source>
        <dbReference type="EMBL" id="GGL82722.1"/>
    </source>
</evidence>
<organism evidence="9 10">
    <name type="scientific">Pseudooceanicola nanhaiensis</name>
    <dbReference type="NCBI Taxonomy" id="375761"/>
    <lineage>
        <taxon>Bacteria</taxon>
        <taxon>Pseudomonadati</taxon>
        <taxon>Pseudomonadota</taxon>
        <taxon>Alphaproteobacteria</taxon>
        <taxon>Rhodobacterales</taxon>
        <taxon>Paracoccaceae</taxon>
        <taxon>Pseudooceanicola</taxon>
    </lineage>
</organism>
<feature type="transmembrane region" description="Helical" evidence="7">
    <location>
        <begin position="93"/>
        <end position="113"/>
    </location>
</feature>
<keyword evidence="3" id="KW-1003">Cell membrane</keyword>
<evidence type="ECO:0000256" key="6">
    <source>
        <dbReference type="ARBA" id="ARBA00023136"/>
    </source>
</evidence>
<dbReference type="RefSeq" id="WP_028285080.1">
    <property type="nucleotide sequence ID" value="NZ_BMLF01000001.1"/>
</dbReference>
<evidence type="ECO:0000313" key="10">
    <source>
        <dbReference type="Proteomes" id="UP000649829"/>
    </source>
</evidence>
<gene>
    <name evidence="9" type="ORF">GCM10011534_01010</name>
</gene>
<feature type="transmembrane region" description="Helical" evidence="7">
    <location>
        <begin position="178"/>
        <end position="197"/>
    </location>
</feature>
<evidence type="ECO:0000256" key="3">
    <source>
        <dbReference type="ARBA" id="ARBA00022475"/>
    </source>
</evidence>
<feature type="transmembrane region" description="Helical" evidence="7">
    <location>
        <begin position="119"/>
        <end position="140"/>
    </location>
</feature>
<reference evidence="9" key="1">
    <citation type="journal article" date="2014" name="Int. J. Syst. Evol. Microbiol.">
        <title>Complete genome sequence of Corynebacterium casei LMG S-19264T (=DSM 44701T), isolated from a smear-ripened cheese.</title>
        <authorList>
            <consortium name="US DOE Joint Genome Institute (JGI-PGF)"/>
            <person name="Walter F."/>
            <person name="Albersmeier A."/>
            <person name="Kalinowski J."/>
            <person name="Ruckert C."/>
        </authorList>
    </citation>
    <scope>NUCLEOTIDE SEQUENCE</scope>
    <source>
        <strain evidence="9">CGMCC 1.6293</strain>
    </source>
</reference>
<keyword evidence="10" id="KW-1185">Reference proteome</keyword>
<evidence type="ECO:0000256" key="1">
    <source>
        <dbReference type="ARBA" id="ARBA00004651"/>
    </source>
</evidence>
<dbReference type="AlphaFoldDB" id="A0A917SK47"/>
<dbReference type="PANTHER" id="PTHR30506">
    <property type="entry name" value="INNER MEMBRANE PROTEIN"/>
    <property type="match status" value="1"/>
</dbReference>
<evidence type="ECO:0000256" key="5">
    <source>
        <dbReference type="ARBA" id="ARBA00022989"/>
    </source>
</evidence>
<dbReference type="EMBL" id="BMLF01000001">
    <property type="protein sequence ID" value="GGL82722.1"/>
    <property type="molecule type" value="Genomic_DNA"/>
</dbReference>
<reference evidence="9" key="2">
    <citation type="submission" date="2020-09" db="EMBL/GenBank/DDBJ databases">
        <authorList>
            <person name="Sun Q."/>
            <person name="Zhou Y."/>
        </authorList>
    </citation>
    <scope>NUCLEOTIDE SEQUENCE</scope>
    <source>
        <strain evidence="9">CGMCC 1.6293</strain>
    </source>
</reference>
<keyword evidence="6 7" id="KW-0472">Membrane</keyword>
<feature type="domain" description="Glycine transporter" evidence="8">
    <location>
        <begin position="95"/>
        <end position="167"/>
    </location>
</feature>
<sequence>MTATTFFSLLDVLGTFAFGLSGALVAIRRRLDIFGILVLAAATGTAGGIVRDLLLGDVPPEVLRTIWPLAVTSLAGLCAFFFGPVIDRLTRPVMLLDAAGLGVFAVAGCNKALAAGLEWPGAVLLGMITAIGGGVLRDIMAAEVPRVLHEEVYALAALAGAAAYATCVAFGLTGAWAAGGAVLLAFAIRVASVRYGWTLPRAGRD</sequence>
<keyword evidence="4 7" id="KW-0812">Transmembrane</keyword>
<dbReference type="PANTHER" id="PTHR30506:SF3">
    <property type="entry name" value="UPF0126 INNER MEMBRANE PROTEIN YADS-RELATED"/>
    <property type="match status" value="1"/>
</dbReference>
<evidence type="ECO:0000259" key="8">
    <source>
        <dbReference type="Pfam" id="PF03458"/>
    </source>
</evidence>
<comment type="caution">
    <text evidence="9">The sequence shown here is derived from an EMBL/GenBank/DDBJ whole genome shotgun (WGS) entry which is preliminary data.</text>
</comment>
<dbReference type="Proteomes" id="UP000649829">
    <property type="component" value="Unassembled WGS sequence"/>
</dbReference>
<evidence type="ECO:0000256" key="4">
    <source>
        <dbReference type="ARBA" id="ARBA00022692"/>
    </source>
</evidence>
<evidence type="ECO:0000256" key="7">
    <source>
        <dbReference type="SAM" id="Phobius"/>
    </source>
</evidence>
<protein>
    <submittedName>
        <fullName evidence="9">Membrane protein</fullName>
    </submittedName>
</protein>
<feature type="transmembrane region" description="Helical" evidence="7">
    <location>
        <begin position="6"/>
        <end position="27"/>
    </location>
</feature>
<name>A0A917SK47_9RHOB</name>
<dbReference type="GO" id="GO:0005886">
    <property type="term" value="C:plasma membrane"/>
    <property type="evidence" value="ECO:0007669"/>
    <property type="project" value="UniProtKB-SubCell"/>
</dbReference>
<comment type="subcellular location">
    <subcellularLocation>
        <location evidence="1">Cell membrane</location>
        <topology evidence="1">Multi-pass membrane protein</topology>
    </subcellularLocation>
</comment>
<feature type="transmembrane region" description="Helical" evidence="7">
    <location>
        <begin position="66"/>
        <end position="86"/>
    </location>
</feature>
<feature type="transmembrane region" description="Helical" evidence="7">
    <location>
        <begin position="34"/>
        <end position="54"/>
    </location>
</feature>
<keyword evidence="5 7" id="KW-1133">Transmembrane helix</keyword>